<evidence type="ECO:0000256" key="2">
    <source>
        <dbReference type="SAM" id="Phobius"/>
    </source>
</evidence>
<organism evidence="3 4">
    <name type="scientific">Rhizodiscina lignyota</name>
    <dbReference type="NCBI Taxonomy" id="1504668"/>
    <lineage>
        <taxon>Eukaryota</taxon>
        <taxon>Fungi</taxon>
        <taxon>Dikarya</taxon>
        <taxon>Ascomycota</taxon>
        <taxon>Pezizomycotina</taxon>
        <taxon>Dothideomycetes</taxon>
        <taxon>Pleosporomycetidae</taxon>
        <taxon>Aulographales</taxon>
        <taxon>Rhizodiscinaceae</taxon>
        <taxon>Rhizodiscina</taxon>
    </lineage>
</organism>
<comment type="caution">
    <text evidence="3">The sequence shown here is derived from an EMBL/GenBank/DDBJ whole genome shotgun (WGS) entry which is preliminary data.</text>
</comment>
<feature type="compositionally biased region" description="Gly residues" evidence="1">
    <location>
        <begin position="311"/>
        <end position="326"/>
    </location>
</feature>
<feature type="transmembrane region" description="Helical" evidence="2">
    <location>
        <begin position="21"/>
        <end position="47"/>
    </location>
</feature>
<evidence type="ECO:0000313" key="3">
    <source>
        <dbReference type="EMBL" id="KAF2095345.1"/>
    </source>
</evidence>
<protein>
    <submittedName>
        <fullName evidence="3">Uncharacterized protein</fullName>
    </submittedName>
</protein>
<name>A0A9P4I5G6_9PEZI</name>
<keyword evidence="2" id="KW-1133">Transmembrane helix</keyword>
<feature type="transmembrane region" description="Helical" evidence="2">
    <location>
        <begin position="264"/>
        <end position="284"/>
    </location>
</feature>
<keyword evidence="2" id="KW-0812">Transmembrane</keyword>
<dbReference type="AlphaFoldDB" id="A0A9P4I5G6"/>
<dbReference type="GO" id="GO:0016020">
    <property type="term" value="C:membrane"/>
    <property type="evidence" value="ECO:0007669"/>
    <property type="project" value="InterPro"/>
</dbReference>
<proteinExistence type="predicted"/>
<feature type="transmembrane region" description="Helical" evidence="2">
    <location>
        <begin position="207"/>
        <end position="230"/>
    </location>
</feature>
<dbReference type="InterPro" id="IPR033481">
    <property type="entry name" value="Dni1/Fig1"/>
</dbReference>
<dbReference type="Proteomes" id="UP000799772">
    <property type="component" value="Unassembled WGS sequence"/>
</dbReference>
<evidence type="ECO:0000256" key="1">
    <source>
        <dbReference type="SAM" id="MobiDB-lite"/>
    </source>
</evidence>
<accession>A0A9P4I5G6</accession>
<keyword evidence="2" id="KW-0472">Membrane</keyword>
<dbReference type="Pfam" id="PF12351">
    <property type="entry name" value="Fig1"/>
    <property type="match status" value="1"/>
</dbReference>
<reference evidence="3" key="1">
    <citation type="journal article" date="2020" name="Stud. Mycol.">
        <title>101 Dothideomycetes genomes: a test case for predicting lifestyles and emergence of pathogens.</title>
        <authorList>
            <person name="Haridas S."/>
            <person name="Albert R."/>
            <person name="Binder M."/>
            <person name="Bloem J."/>
            <person name="Labutti K."/>
            <person name="Salamov A."/>
            <person name="Andreopoulos B."/>
            <person name="Baker S."/>
            <person name="Barry K."/>
            <person name="Bills G."/>
            <person name="Bluhm B."/>
            <person name="Cannon C."/>
            <person name="Castanera R."/>
            <person name="Culley D."/>
            <person name="Daum C."/>
            <person name="Ezra D."/>
            <person name="Gonzalez J."/>
            <person name="Henrissat B."/>
            <person name="Kuo A."/>
            <person name="Liang C."/>
            <person name="Lipzen A."/>
            <person name="Lutzoni F."/>
            <person name="Magnuson J."/>
            <person name="Mondo S."/>
            <person name="Nolan M."/>
            <person name="Ohm R."/>
            <person name="Pangilinan J."/>
            <person name="Park H.-J."/>
            <person name="Ramirez L."/>
            <person name="Alfaro M."/>
            <person name="Sun H."/>
            <person name="Tritt A."/>
            <person name="Yoshinaga Y."/>
            <person name="Zwiers L.-H."/>
            <person name="Turgeon B."/>
            <person name="Goodwin S."/>
            <person name="Spatafora J."/>
            <person name="Crous P."/>
            <person name="Grigoriev I."/>
        </authorList>
    </citation>
    <scope>NUCLEOTIDE SEQUENCE</scope>
    <source>
        <strain evidence="3">CBS 133067</strain>
    </source>
</reference>
<feature type="region of interest" description="Disordered" evidence="1">
    <location>
        <begin position="296"/>
        <end position="342"/>
    </location>
</feature>
<feature type="transmembrane region" description="Helical" evidence="2">
    <location>
        <begin position="154"/>
        <end position="174"/>
    </location>
</feature>
<dbReference type="EMBL" id="ML978131">
    <property type="protein sequence ID" value="KAF2095345.1"/>
    <property type="molecule type" value="Genomic_DNA"/>
</dbReference>
<sequence>MDRRQVLPDEPSEFHKSILRLPRWIITGCTMVVLIIAVSLLGMIMLFCLPSVTDSLILSGATLAGCSTTHHIYLISASATLETGWPPTWTIRAGYYGVCASTSLLPWHCESSGSAFLNNPSNAPWTDLNPDPKAIFQLMDAIRSQDFRTAGNCLVAAIAIVVFLIIVLLVWSILVGRWMKTPPGPAQNNAANTPLDPMYSNYMNERLSILLLLLSLFAMVLAFVAAGLQYGAAAAVTLSVSDVTNTTNNEAGVLIGEMGQKATLQAWVGAGFVGLGALGFAWLCRVERWRRRGERWHQARPPPAPVLRPAGGDGHGGGQVGRGQVGRGQVRRPGGRANAQGDESFLDRLFNWLRGQE</sequence>
<evidence type="ECO:0000313" key="4">
    <source>
        <dbReference type="Proteomes" id="UP000799772"/>
    </source>
</evidence>
<gene>
    <name evidence="3" type="ORF">NA57DRAFT_59364</name>
</gene>
<keyword evidence="4" id="KW-1185">Reference proteome</keyword>